<dbReference type="EMBL" id="MHCU01000032">
    <property type="protein sequence ID" value="OGY27571.1"/>
    <property type="molecule type" value="Genomic_DNA"/>
</dbReference>
<organism evidence="1 2">
    <name type="scientific">Candidatus Woykebacteria bacterium RBG_19FT_COMBO_43_10</name>
    <dbReference type="NCBI Taxonomy" id="1802598"/>
    <lineage>
        <taxon>Bacteria</taxon>
        <taxon>Candidatus Woykeibacteriota</taxon>
    </lineage>
</organism>
<sequence>MKNSHHCKALVVSCIDFRFVTKIGEFLTAHGLRDNYDLVTVPGASLGFSNIVKTIATSINLHDPDEIYIFDHEDCGAYGENNADKAHSENLKRAKTALSNNYPNKKITTYITGFNNIKKVD</sequence>
<dbReference type="InterPro" id="IPR046871">
    <property type="entry name" value="Pro_CA_2"/>
</dbReference>
<dbReference type="GO" id="GO:0008270">
    <property type="term" value="F:zinc ion binding"/>
    <property type="evidence" value="ECO:0007669"/>
    <property type="project" value="InterPro"/>
</dbReference>
<dbReference type="Pfam" id="PF20393">
    <property type="entry name" value="Pro_CA_2"/>
    <property type="match status" value="1"/>
</dbReference>
<dbReference type="SUPFAM" id="SSF53056">
    <property type="entry name" value="beta-carbonic anhydrase, cab"/>
    <property type="match status" value="1"/>
</dbReference>
<protein>
    <recommendedName>
        <fullName evidence="3">Carbonic anhydrase</fullName>
    </recommendedName>
</protein>
<accession>A0A1G1WIZ6</accession>
<dbReference type="Proteomes" id="UP000176645">
    <property type="component" value="Unassembled WGS sequence"/>
</dbReference>
<dbReference type="InterPro" id="IPR036874">
    <property type="entry name" value="Carbonic_anhydrase_sf"/>
</dbReference>
<dbReference type="Gene3D" id="3.40.1050.10">
    <property type="entry name" value="Carbonic anhydrase"/>
    <property type="match status" value="1"/>
</dbReference>
<dbReference type="GO" id="GO:0004089">
    <property type="term" value="F:carbonate dehydratase activity"/>
    <property type="evidence" value="ECO:0007669"/>
    <property type="project" value="InterPro"/>
</dbReference>
<evidence type="ECO:0008006" key="3">
    <source>
        <dbReference type="Google" id="ProtNLM"/>
    </source>
</evidence>
<evidence type="ECO:0000313" key="1">
    <source>
        <dbReference type="EMBL" id="OGY27571.1"/>
    </source>
</evidence>
<dbReference type="AlphaFoldDB" id="A0A1G1WIZ6"/>
<name>A0A1G1WIZ6_9BACT</name>
<reference evidence="1 2" key="1">
    <citation type="journal article" date="2016" name="Nat. Commun.">
        <title>Thousands of microbial genomes shed light on interconnected biogeochemical processes in an aquifer system.</title>
        <authorList>
            <person name="Anantharaman K."/>
            <person name="Brown C.T."/>
            <person name="Hug L.A."/>
            <person name="Sharon I."/>
            <person name="Castelle C.J."/>
            <person name="Probst A.J."/>
            <person name="Thomas B.C."/>
            <person name="Singh A."/>
            <person name="Wilkins M.J."/>
            <person name="Karaoz U."/>
            <person name="Brodie E.L."/>
            <person name="Williams K.H."/>
            <person name="Hubbard S.S."/>
            <person name="Banfield J.F."/>
        </authorList>
    </citation>
    <scope>NUCLEOTIDE SEQUENCE [LARGE SCALE GENOMIC DNA]</scope>
</reference>
<evidence type="ECO:0000313" key="2">
    <source>
        <dbReference type="Proteomes" id="UP000176645"/>
    </source>
</evidence>
<comment type="caution">
    <text evidence="1">The sequence shown here is derived from an EMBL/GenBank/DDBJ whole genome shotgun (WGS) entry which is preliminary data.</text>
</comment>
<proteinExistence type="predicted"/>
<gene>
    <name evidence="1" type="ORF">A2Z42_01190</name>
</gene>